<gene>
    <name evidence="13" type="ORF">FRC98_15920</name>
</gene>
<dbReference type="PANTHER" id="PTHR43395:SF1">
    <property type="entry name" value="CHEMOTAXIS PROTEIN CHEA"/>
    <property type="match status" value="1"/>
</dbReference>
<proteinExistence type="predicted"/>
<dbReference type="SMART" id="SM00448">
    <property type="entry name" value="REC"/>
    <property type="match status" value="1"/>
</dbReference>
<organism evidence="13 14">
    <name type="scientific">Lujinxingia vulgaris</name>
    <dbReference type="NCBI Taxonomy" id="2600176"/>
    <lineage>
        <taxon>Bacteria</taxon>
        <taxon>Deltaproteobacteria</taxon>
        <taxon>Bradymonadales</taxon>
        <taxon>Lujinxingiaceae</taxon>
        <taxon>Lujinxingia</taxon>
    </lineage>
</organism>
<dbReference type="EC" id="2.7.13.3" evidence="2"/>
<dbReference type="Pfam" id="PF02518">
    <property type="entry name" value="HATPase_c"/>
    <property type="match status" value="1"/>
</dbReference>
<dbReference type="AlphaFoldDB" id="A0A5C6X939"/>
<dbReference type="InterPro" id="IPR036061">
    <property type="entry name" value="CheW-like_dom_sf"/>
</dbReference>
<dbReference type="CDD" id="cd16916">
    <property type="entry name" value="HATPase_CheA-like"/>
    <property type="match status" value="1"/>
</dbReference>
<dbReference type="GO" id="GO:0000160">
    <property type="term" value="P:phosphorelay signal transduction system"/>
    <property type="evidence" value="ECO:0007669"/>
    <property type="project" value="InterPro"/>
</dbReference>
<dbReference type="InterPro" id="IPR002545">
    <property type="entry name" value="CheW-lke_dom"/>
</dbReference>
<dbReference type="SUPFAM" id="SSF47226">
    <property type="entry name" value="Histidine-containing phosphotransfer domain, HPT domain"/>
    <property type="match status" value="1"/>
</dbReference>
<dbReference type="GO" id="GO:0006935">
    <property type="term" value="P:chemotaxis"/>
    <property type="evidence" value="ECO:0007669"/>
    <property type="project" value="InterPro"/>
</dbReference>
<evidence type="ECO:0000259" key="12">
    <source>
        <dbReference type="PROSITE" id="PS50894"/>
    </source>
</evidence>
<dbReference type="InterPro" id="IPR001789">
    <property type="entry name" value="Sig_transdc_resp-reg_receiver"/>
</dbReference>
<name>A0A5C6X939_9DELT</name>
<dbReference type="InterPro" id="IPR036890">
    <property type="entry name" value="HATPase_C_sf"/>
</dbReference>
<dbReference type="OrthoDB" id="9803176at2"/>
<evidence type="ECO:0000256" key="2">
    <source>
        <dbReference type="ARBA" id="ARBA00012438"/>
    </source>
</evidence>
<dbReference type="Pfam" id="PF00072">
    <property type="entry name" value="Response_reg"/>
    <property type="match status" value="1"/>
</dbReference>
<evidence type="ECO:0000259" key="9">
    <source>
        <dbReference type="PROSITE" id="PS50109"/>
    </source>
</evidence>
<evidence type="ECO:0000256" key="5">
    <source>
        <dbReference type="ARBA" id="ARBA00022777"/>
    </source>
</evidence>
<evidence type="ECO:0000313" key="14">
    <source>
        <dbReference type="Proteomes" id="UP000321412"/>
    </source>
</evidence>
<feature type="region of interest" description="Disordered" evidence="8">
    <location>
        <begin position="126"/>
        <end position="219"/>
    </location>
</feature>
<dbReference type="InterPro" id="IPR004358">
    <property type="entry name" value="Sig_transdc_His_kin-like_C"/>
</dbReference>
<dbReference type="SMART" id="SM00387">
    <property type="entry name" value="HATPase_c"/>
    <property type="match status" value="1"/>
</dbReference>
<keyword evidence="5 13" id="KW-0418">Kinase</keyword>
<evidence type="ECO:0000256" key="3">
    <source>
        <dbReference type="ARBA" id="ARBA00022553"/>
    </source>
</evidence>
<feature type="domain" description="CheW-like" evidence="11">
    <location>
        <begin position="525"/>
        <end position="659"/>
    </location>
</feature>
<dbReference type="PANTHER" id="PTHR43395">
    <property type="entry name" value="SENSOR HISTIDINE KINASE CHEA"/>
    <property type="match status" value="1"/>
</dbReference>
<sequence>MSFGALIEKFRAVALERLERMNALLVNLERTPDDPEAVEEILREIHTLKGEAKMMGFADVNLVAHQTEHLLLDDPSGAHITQPERVELIFEGLDLMRALMTKSAGNATQSLDLSGFVDRVNHLRDGAPAKINPHDPAAQNSAAPSPADTPAAAPKAPAEIDEKPVSDAPTADSQPVDSKEESSRINAPTPAQTPAADTALATPPSAPSTLAPQATQPTRARIGAGNERELESGALRIQTTTNLRVDVEKLERLGELAGEALLMSRRVGYRLGELHGIRQDLRAMLSQLEGQLPKSHTMALRNLNHRLDACETALREESYQVNVRASQIDDQTRYMRHVPLAQVLSHYPRAVRDLAQSQGKRVRLVDTFGNVEVDRAILSALSEPLLHLVRNAVDHGLETPEERKAAGKEPEAEIELSAEYVGDSIRVVLSDDGRGINPQIIRKKAIERGIHTAESAARLSDQEAIALIFENGFSTRDSVNDVSGRGIGMDVVRRQISKVGGFIEIESEVGRGTTFTLHLPVTTAVNSVLVFTLGERQFALTAKDVERVIDVGREELRRVHGAVCVPVGERLIPLLDWTAPLGLAERGQPPERFSVLLVRKGARRVAVWIDRVLGEREAISRPLGDFLAGVRLCRGVALTDSGDVVPLLNVVDLMERSEHDSRFDLEKPRRQRSFTAVQGTRALDIRTILVVEDSEVTRTLVTSILRGEGYRVLEADDGHYGLEMLGRHRVDLVLTDIQMPTMDGLQLLQRIRTSEDHARLPVVILTTLGEPADKERAMRLGANGYLVKLDFQEKTLLETVRRFL</sequence>
<comment type="caution">
    <text evidence="13">The sequence shown here is derived from an EMBL/GenBank/DDBJ whole genome shotgun (WGS) entry which is preliminary data.</text>
</comment>
<dbReference type="SMART" id="SM00260">
    <property type="entry name" value="CheW"/>
    <property type="match status" value="1"/>
</dbReference>
<dbReference type="CDD" id="cd00088">
    <property type="entry name" value="HPT"/>
    <property type="match status" value="1"/>
</dbReference>
<dbReference type="Gene3D" id="2.30.30.40">
    <property type="entry name" value="SH3 Domains"/>
    <property type="match status" value="1"/>
</dbReference>
<dbReference type="Gene3D" id="1.20.120.160">
    <property type="entry name" value="HPT domain"/>
    <property type="match status" value="1"/>
</dbReference>
<evidence type="ECO:0000259" key="11">
    <source>
        <dbReference type="PROSITE" id="PS50851"/>
    </source>
</evidence>
<reference evidence="13 14" key="1">
    <citation type="submission" date="2019-08" db="EMBL/GenBank/DDBJ databases">
        <title>Bradymonadales sp. TMQ4.</title>
        <authorList>
            <person name="Liang Q."/>
        </authorList>
    </citation>
    <scope>NUCLEOTIDE SEQUENCE [LARGE SCALE GENOMIC DNA]</scope>
    <source>
        <strain evidence="13 14">TMQ4</strain>
    </source>
</reference>
<feature type="compositionally biased region" description="Low complexity" evidence="8">
    <location>
        <begin position="136"/>
        <end position="157"/>
    </location>
</feature>
<dbReference type="InterPro" id="IPR036641">
    <property type="entry name" value="HPT_dom_sf"/>
</dbReference>
<dbReference type="PROSITE" id="PS50109">
    <property type="entry name" value="HIS_KIN"/>
    <property type="match status" value="1"/>
</dbReference>
<dbReference type="InterPro" id="IPR008207">
    <property type="entry name" value="Sig_transdc_His_kin_Hpt_dom"/>
</dbReference>
<evidence type="ECO:0000256" key="1">
    <source>
        <dbReference type="ARBA" id="ARBA00000085"/>
    </source>
</evidence>
<feature type="domain" description="HPt" evidence="12">
    <location>
        <begin position="1"/>
        <end position="103"/>
    </location>
</feature>
<accession>A0A5C6X939</accession>
<dbReference type="PROSITE" id="PS50110">
    <property type="entry name" value="RESPONSE_REGULATORY"/>
    <property type="match status" value="1"/>
</dbReference>
<dbReference type="PRINTS" id="PR00344">
    <property type="entry name" value="BCTRLSENSOR"/>
</dbReference>
<dbReference type="PROSITE" id="PS50851">
    <property type="entry name" value="CHEW"/>
    <property type="match status" value="1"/>
</dbReference>
<dbReference type="InterPro" id="IPR011006">
    <property type="entry name" value="CheY-like_superfamily"/>
</dbReference>
<feature type="modified residue" description="4-aspartylphosphate" evidence="7">
    <location>
        <position position="736"/>
    </location>
</feature>
<dbReference type="SUPFAM" id="SSF55874">
    <property type="entry name" value="ATPase domain of HSP90 chaperone/DNA topoisomerase II/histidine kinase"/>
    <property type="match status" value="1"/>
</dbReference>
<dbReference type="Pfam" id="PF01584">
    <property type="entry name" value="CheW"/>
    <property type="match status" value="1"/>
</dbReference>
<dbReference type="EMBL" id="VOSM01000008">
    <property type="protein sequence ID" value="TXD35691.1"/>
    <property type="molecule type" value="Genomic_DNA"/>
</dbReference>
<dbReference type="InterPro" id="IPR003594">
    <property type="entry name" value="HATPase_dom"/>
</dbReference>
<evidence type="ECO:0000256" key="6">
    <source>
        <dbReference type="PROSITE-ProRule" id="PRU00110"/>
    </source>
</evidence>
<dbReference type="Pfam" id="PF01627">
    <property type="entry name" value="Hpt"/>
    <property type="match status" value="1"/>
</dbReference>
<dbReference type="Proteomes" id="UP000321412">
    <property type="component" value="Unassembled WGS sequence"/>
</dbReference>
<evidence type="ECO:0000313" key="13">
    <source>
        <dbReference type="EMBL" id="TXD35691.1"/>
    </source>
</evidence>
<dbReference type="GO" id="GO:0004673">
    <property type="term" value="F:protein histidine kinase activity"/>
    <property type="evidence" value="ECO:0007669"/>
    <property type="project" value="UniProtKB-EC"/>
</dbReference>
<keyword evidence="4" id="KW-0808">Transferase</keyword>
<dbReference type="FunFam" id="3.30.565.10:FF:000016">
    <property type="entry name" value="Chemotaxis protein CheA, putative"/>
    <property type="match status" value="1"/>
</dbReference>
<dbReference type="RefSeq" id="WP_146982430.1">
    <property type="nucleotide sequence ID" value="NZ_VOSM01000008.1"/>
</dbReference>
<keyword evidence="14" id="KW-1185">Reference proteome</keyword>
<evidence type="ECO:0000259" key="10">
    <source>
        <dbReference type="PROSITE" id="PS50110"/>
    </source>
</evidence>
<comment type="catalytic activity">
    <reaction evidence="1">
        <text>ATP + protein L-histidine = ADP + protein N-phospho-L-histidine.</text>
        <dbReference type="EC" id="2.7.13.3"/>
    </reaction>
</comment>
<evidence type="ECO:0000256" key="7">
    <source>
        <dbReference type="PROSITE-ProRule" id="PRU00169"/>
    </source>
</evidence>
<dbReference type="Gene3D" id="3.30.565.10">
    <property type="entry name" value="Histidine kinase-like ATPase, C-terminal domain"/>
    <property type="match status" value="1"/>
</dbReference>
<dbReference type="Gene3D" id="3.40.50.2300">
    <property type="match status" value="1"/>
</dbReference>
<feature type="domain" description="Histidine kinase" evidence="9">
    <location>
        <begin position="276"/>
        <end position="523"/>
    </location>
</feature>
<evidence type="ECO:0000256" key="8">
    <source>
        <dbReference type="SAM" id="MobiDB-lite"/>
    </source>
</evidence>
<protein>
    <recommendedName>
        <fullName evidence="2">histidine kinase</fullName>
        <ecNumber evidence="2">2.7.13.3</ecNumber>
    </recommendedName>
</protein>
<feature type="modified residue" description="Phosphohistidine" evidence="6">
    <location>
        <position position="46"/>
    </location>
</feature>
<dbReference type="PROSITE" id="PS50894">
    <property type="entry name" value="HPT"/>
    <property type="match status" value="1"/>
</dbReference>
<feature type="domain" description="Response regulatory" evidence="10">
    <location>
        <begin position="687"/>
        <end position="803"/>
    </location>
</feature>
<dbReference type="InterPro" id="IPR005467">
    <property type="entry name" value="His_kinase_dom"/>
</dbReference>
<keyword evidence="3 7" id="KW-0597">Phosphoprotein</keyword>
<feature type="compositionally biased region" description="Low complexity" evidence="8">
    <location>
        <begin position="187"/>
        <end position="215"/>
    </location>
</feature>
<dbReference type="SUPFAM" id="SSF50341">
    <property type="entry name" value="CheW-like"/>
    <property type="match status" value="1"/>
</dbReference>
<dbReference type="SUPFAM" id="SSF52172">
    <property type="entry name" value="CheY-like"/>
    <property type="match status" value="1"/>
</dbReference>
<evidence type="ECO:0000256" key="4">
    <source>
        <dbReference type="ARBA" id="ARBA00022679"/>
    </source>
</evidence>
<dbReference type="InterPro" id="IPR051315">
    <property type="entry name" value="Bact_Chemotaxis_CheA"/>
</dbReference>
<dbReference type="SMART" id="SM00073">
    <property type="entry name" value="HPT"/>
    <property type="match status" value="1"/>
</dbReference>